<gene>
    <name evidence="1" type="ORF">PJIAN_3718</name>
</gene>
<sequence>MFGLSLRSCLMKNMEKKERTVIHVELADGRHFYFGSLAAIYTLFEGSDIGIGYGSLRNYGLSESKQYQNAKCIIRKGSLRTIEKGREV</sequence>
<comment type="caution">
    <text evidence="1">The sequence shown here is derived from an EMBL/GenBank/DDBJ whole genome shotgun (WGS) entry which is preliminary data.</text>
</comment>
<reference evidence="2" key="2">
    <citation type="journal article" date="2017" name="Genome Announc.">
        <title>Draft genome sequence of Paludibacter jiangxiensis NM7(T), a propionate-producing fermentative bacterium.</title>
        <authorList>
            <person name="Qiu Y.-L."/>
            <person name="Tourlousse D.M."/>
            <person name="Matsuura N."/>
            <person name="Ohashi A."/>
            <person name="Sekiguchi Y."/>
        </authorList>
    </citation>
    <scope>NUCLEOTIDE SEQUENCE [LARGE SCALE GENOMIC DNA]</scope>
    <source>
        <strain evidence="2">NM7</strain>
    </source>
</reference>
<dbReference type="EMBL" id="BDCR01000003">
    <property type="protein sequence ID" value="GAT63389.1"/>
    <property type="molecule type" value="Genomic_DNA"/>
</dbReference>
<protein>
    <submittedName>
        <fullName evidence="1">Uncharacterized protein</fullName>
    </submittedName>
</protein>
<name>A0A161LVR2_9BACT</name>
<evidence type="ECO:0000313" key="2">
    <source>
        <dbReference type="Proteomes" id="UP000076586"/>
    </source>
</evidence>
<dbReference type="STRING" id="681398.PJIAN_3718"/>
<reference evidence="2" key="1">
    <citation type="submission" date="2016-04" db="EMBL/GenBank/DDBJ databases">
        <title>Draft genome sequence of Paludibacter jiangxiensis strain NM7.</title>
        <authorList>
            <person name="Qiu Y."/>
            <person name="Matsuura N."/>
            <person name="Ohashi A."/>
            <person name="Tourlousse M.D."/>
            <person name="Sekiguchi Y."/>
        </authorList>
    </citation>
    <scope>NUCLEOTIDE SEQUENCE [LARGE SCALE GENOMIC DNA]</scope>
    <source>
        <strain evidence="2">NM7</strain>
    </source>
</reference>
<evidence type="ECO:0000313" key="1">
    <source>
        <dbReference type="EMBL" id="GAT63389.1"/>
    </source>
</evidence>
<proteinExistence type="predicted"/>
<keyword evidence="2" id="KW-1185">Reference proteome</keyword>
<organism evidence="1 2">
    <name type="scientific">Paludibacter jiangxiensis</name>
    <dbReference type="NCBI Taxonomy" id="681398"/>
    <lineage>
        <taxon>Bacteria</taxon>
        <taxon>Pseudomonadati</taxon>
        <taxon>Bacteroidota</taxon>
        <taxon>Bacteroidia</taxon>
        <taxon>Bacteroidales</taxon>
        <taxon>Paludibacteraceae</taxon>
        <taxon>Paludibacter</taxon>
    </lineage>
</organism>
<dbReference type="Proteomes" id="UP000076586">
    <property type="component" value="Unassembled WGS sequence"/>
</dbReference>
<dbReference type="AlphaFoldDB" id="A0A161LVR2"/>
<accession>A0A161LVR2</accession>